<dbReference type="InterPro" id="IPR050491">
    <property type="entry name" value="AmpC-like"/>
</dbReference>
<evidence type="ECO:0000313" key="3">
    <source>
        <dbReference type="Proteomes" id="UP001363035"/>
    </source>
</evidence>
<evidence type="ECO:0000313" key="2">
    <source>
        <dbReference type="EMBL" id="MEI5986252.1"/>
    </source>
</evidence>
<gene>
    <name evidence="2" type="ORF">VJ786_15210</name>
</gene>
<keyword evidence="2" id="KW-0378">Hydrolase</keyword>
<dbReference type="InterPro" id="IPR012338">
    <property type="entry name" value="Beta-lactam/transpept-like"/>
</dbReference>
<name>A0ABU8I945_9SPHI</name>
<dbReference type="Pfam" id="PF00144">
    <property type="entry name" value="Beta-lactamase"/>
    <property type="match status" value="1"/>
</dbReference>
<comment type="caution">
    <text evidence="2">The sequence shown here is derived from an EMBL/GenBank/DDBJ whole genome shotgun (WGS) entry which is preliminary data.</text>
</comment>
<protein>
    <submittedName>
        <fullName evidence="2">Serine hydrolase domain-containing protein</fullName>
        <ecNumber evidence="2">3.1.1.103</ecNumber>
    </submittedName>
</protein>
<dbReference type="PANTHER" id="PTHR46825:SF9">
    <property type="entry name" value="BETA-LACTAMASE-RELATED DOMAIN-CONTAINING PROTEIN"/>
    <property type="match status" value="1"/>
</dbReference>
<dbReference type="Proteomes" id="UP001363035">
    <property type="component" value="Unassembled WGS sequence"/>
</dbReference>
<dbReference type="InterPro" id="IPR001466">
    <property type="entry name" value="Beta-lactam-related"/>
</dbReference>
<dbReference type="EC" id="3.1.1.103" evidence="2"/>
<evidence type="ECO:0000259" key="1">
    <source>
        <dbReference type="Pfam" id="PF00144"/>
    </source>
</evidence>
<dbReference type="Gene3D" id="3.40.710.10">
    <property type="entry name" value="DD-peptidase/beta-lactamase superfamily"/>
    <property type="match status" value="1"/>
</dbReference>
<dbReference type="GO" id="GO:0016787">
    <property type="term" value="F:hydrolase activity"/>
    <property type="evidence" value="ECO:0007669"/>
    <property type="project" value="UniProtKB-KW"/>
</dbReference>
<accession>A0ABU8I945</accession>
<feature type="domain" description="Beta-lactamase-related" evidence="1">
    <location>
        <begin position="18"/>
        <end position="314"/>
    </location>
</feature>
<dbReference type="RefSeq" id="WP_336557995.1">
    <property type="nucleotide sequence ID" value="NZ_JAYLLN010000050.1"/>
</dbReference>
<dbReference type="PANTHER" id="PTHR46825">
    <property type="entry name" value="D-ALANYL-D-ALANINE-CARBOXYPEPTIDASE/ENDOPEPTIDASE AMPH"/>
    <property type="match status" value="1"/>
</dbReference>
<proteinExistence type="predicted"/>
<sequence length="353" mass="39933">MADQITQIFTSAYPSGTNPGAVVSINFKGFQFIKSSGVTHLETPNRIDAKTNFRMASVSKQFTAKAIHELIKADKLTLDTRISTFFPNLKGKVGEIKVQHLLNHSSGIADYESLMGDQIKQPLSDADVLRIIEPSETLFFEPGSRFRYSNTAYCLLALIVEQLTGESYANTMKTMFFDPFNMKNSLLYDVNRKIPNRAYGYHPQKDRFIFADQSLTSSTLGDGGVYTSASDYQKWLKNLKKEMKGLNVEEDYLNRLNSMPVKGPITYSYGWFRGLDSTNEPIWFHSGESTGFHNIVLFYPKTGEHVLLFSNRDDLLIAEVFDKIMKTLGIAVQGIDNQQLFTWLSNVYANQIP</sequence>
<reference evidence="2 3" key="1">
    <citation type="submission" date="2024-01" db="EMBL/GenBank/DDBJ databases">
        <title>Sphingobacterium tenebrionis sp. nov., a novel endophyte isolated from tenebrio molitor intestines.</title>
        <authorList>
            <person name="Zhang C."/>
        </authorList>
    </citation>
    <scope>NUCLEOTIDE SEQUENCE [LARGE SCALE GENOMIC DNA]</scope>
    <source>
        <strain evidence="2 3">PU5-4</strain>
    </source>
</reference>
<organism evidence="2 3">
    <name type="scientific">Sphingobacterium tenebrionis</name>
    <dbReference type="NCBI Taxonomy" id="3111775"/>
    <lineage>
        <taxon>Bacteria</taxon>
        <taxon>Pseudomonadati</taxon>
        <taxon>Bacteroidota</taxon>
        <taxon>Sphingobacteriia</taxon>
        <taxon>Sphingobacteriales</taxon>
        <taxon>Sphingobacteriaceae</taxon>
        <taxon>Sphingobacterium</taxon>
    </lineage>
</organism>
<dbReference type="SUPFAM" id="SSF56601">
    <property type="entry name" value="beta-lactamase/transpeptidase-like"/>
    <property type="match status" value="1"/>
</dbReference>
<keyword evidence="3" id="KW-1185">Reference proteome</keyword>
<dbReference type="EMBL" id="JAYLLN010000050">
    <property type="protein sequence ID" value="MEI5986252.1"/>
    <property type="molecule type" value="Genomic_DNA"/>
</dbReference>